<feature type="region of interest" description="Disordered" evidence="1">
    <location>
        <begin position="281"/>
        <end position="300"/>
    </location>
</feature>
<evidence type="ECO:0000313" key="3">
    <source>
        <dbReference type="EMBL" id="KAK5200574.1"/>
    </source>
</evidence>
<keyword evidence="4" id="KW-1185">Reference proteome</keyword>
<dbReference type="Pfam" id="PF25485">
    <property type="entry name" value="DUF7908"/>
    <property type="match status" value="1"/>
</dbReference>
<feature type="non-terminal residue" evidence="3">
    <location>
        <position position="422"/>
    </location>
</feature>
<name>A0ABR0LMB9_9PEZI</name>
<comment type="caution">
    <text evidence="3">The sequence shown here is derived from an EMBL/GenBank/DDBJ whole genome shotgun (WGS) entry which is preliminary data.</text>
</comment>
<feature type="compositionally biased region" description="Low complexity" evidence="1">
    <location>
        <begin position="212"/>
        <end position="225"/>
    </location>
</feature>
<sequence>MRATLTSYVTTSTAVVSARDNLPRQPYGGFIKERDTQPYRNVTTPVLDIVETNDIVRFSDIGPLAIPGYAGSGLCRSCDTDGKGAQSQHVKVEQCRNGACVHFTEDRIQDTAGRTTVTAFPKASNGAVAVTSVGNRLLSADFFHPGGVVIGGQSFRPGDRTTIDSTPISVATNAVIYRHRDGGSSTIHFSPALVSAQPSVGRPRTSSTISPAGAVTTGASSTSSGFTTSVLAGSTTTPVVGASPITPTTTASVTSSASSSVGPLILTTTTTTASTTSLSITSSTTPAVGNVTPPTTSTTTTTVPARSAFIVSVQSVAAKYHKRQSGGYIGFSGNDAVVVATQAEAAVFSIVNSQLITSGQFVGAASGVGNSILQKFTTAPAFSTVWSAAIGGGVLFRNSAFTYGGGSAIFCSLTSGTPSIFG</sequence>
<reference evidence="3 4" key="1">
    <citation type="submission" date="2023-08" db="EMBL/GenBank/DDBJ databases">
        <title>Black Yeasts Isolated from many extreme environments.</title>
        <authorList>
            <person name="Coleine C."/>
            <person name="Stajich J.E."/>
            <person name="Selbmann L."/>
        </authorList>
    </citation>
    <scope>NUCLEOTIDE SEQUENCE [LARGE SCALE GENOMIC DNA]</scope>
    <source>
        <strain evidence="3 4">CCFEE 536</strain>
    </source>
</reference>
<dbReference type="InterPro" id="IPR057230">
    <property type="entry name" value="DUF7908"/>
</dbReference>
<proteinExistence type="predicted"/>
<protein>
    <recommendedName>
        <fullName evidence="2">DUF7908 domain-containing protein</fullName>
    </recommendedName>
</protein>
<dbReference type="Proteomes" id="UP001357485">
    <property type="component" value="Unassembled WGS sequence"/>
</dbReference>
<evidence type="ECO:0000259" key="2">
    <source>
        <dbReference type="Pfam" id="PF25485"/>
    </source>
</evidence>
<organism evidence="3 4">
    <name type="scientific">Cryomyces antarcticus</name>
    <dbReference type="NCBI Taxonomy" id="329879"/>
    <lineage>
        <taxon>Eukaryota</taxon>
        <taxon>Fungi</taxon>
        <taxon>Dikarya</taxon>
        <taxon>Ascomycota</taxon>
        <taxon>Pezizomycotina</taxon>
        <taxon>Dothideomycetes</taxon>
        <taxon>Dothideomycetes incertae sedis</taxon>
        <taxon>Cryomyces</taxon>
    </lineage>
</organism>
<gene>
    <name evidence="3" type="ORF">LTR16_005655</name>
</gene>
<evidence type="ECO:0000313" key="4">
    <source>
        <dbReference type="Proteomes" id="UP001357485"/>
    </source>
</evidence>
<accession>A0ABR0LMB9</accession>
<feature type="region of interest" description="Disordered" evidence="1">
    <location>
        <begin position="196"/>
        <end position="225"/>
    </location>
</feature>
<dbReference type="EMBL" id="JAVRRA010017352">
    <property type="protein sequence ID" value="KAK5200574.1"/>
    <property type="molecule type" value="Genomic_DNA"/>
</dbReference>
<feature type="domain" description="DUF7908" evidence="2">
    <location>
        <begin position="304"/>
        <end position="417"/>
    </location>
</feature>
<evidence type="ECO:0000256" key="1">
    <source>
        <dbReference type="SAM" id="MobiDB-lite"/>
    </source>
</evidence>